<proteinExistence type="predicted"/>
<evidence type="ECO:0000256" key="1">
    <source>
        <dbReference type="ARBA" id="ARBA00022737"/>
    </source>
</evidence>
<dbReference type="OrthoDB" id="441039at2759"/>
<feature type="repeat" description="PPR" evidence="2">
    <location>
        <begin position="535"/>
        <end position="565"/>
    </location>
</feature>
<evidence type="ECO:0000313" key="3">
    <source>
        <dbReference type="EMBL" id="CAE7924026.1"/>
    </source>
</evidence>
<dbReference type="PANTHER" id="PTHR47447:SF17">
    <property type="entry name" value="OS12G0638900 PROTEIN"/>
    <property type="match status" value="1"/>
</dbReference>
<feature type="repeat" description="PPR" evidence="2">
    <location>
        <begin position="395"/>
        <end position="429"/>
    </location>
</feature>
<dbReference type="NCBIfam" id="TIGR00756">
    <property type="entry name" value="PPR"/>
    <property type="match status" value="4"/>
</dbReference>
<feature type="repeat" description="PPR" evidence="2">
    <location>
        <begin position="500"/>
        <end position="534"/>
    </location>
</feature>
<feature type="repeat" description="PPR" evidence="2">
    <location>
        <begin position="329"/>
        <end position="363"/>
    </location>
</feature>
<dbReference type="Pfam" id="PF01535">
    <property type="entry name" value="PPR"/>
    <property type="match status" value="4"/>
</dbReference>
<gene>
    <name evidence="3" type="ORF">SNEC2469_LOCUS31941</name>
</gene>
<name>A0A813BZ14_9DINO</name>
<dbReference type="Proteomes" id="UP000601435">
    <property type="component" value="Unassembled WGS sequence"/>
</dbReference>
<evidence type="ECO:0008006" key="5">
    <source>
        <dbReference type="Google" id="ProtNLM"/>
    </source>
</evidence>
<comment type="caution">
    <text evidence="3">The sequence shown here is derived from an EMBL/GenBank/DDBJ whole genome shotgun (WGS) entry which is preliminary data.</text>
</comment>
<evidence type="ECO:0000256" key="2">
    <source>
        <dbReference type="PROSITE-ProRule" id="PRU00708"/>
    </source>
</evidence>
<dbReference type="PANTHER" id="PTHR47447">
    <property type="entry name" value="OS03G0856100 PROTEIN"/>
    <property type="match status" value="1"/>
</dbReference>
<keyword evidence="1" id="KW-0677">Repeat</keyword>
<feature type="non-terminal residue" evidence="3">
    <location>
        <position position="668"/>
    </location>
</feature>
<organism evidence="3 4">
    <name type="scientific">Symbiodinium necroappetens</name>
    <dbReference type="NCBI Taxonomy" id="1628268"/>
    <lineage>
        <taxon>Eukaryota</taxon>
        <taxon>Sar</taxon>
        <taxon>Alveolata</taxon>
        <taxon>Dinophyceae</taxon>
        <taxon>Suessiales</taxon>
        <taxon>Symbiodiniaceae</taxon>
        <taxon>Symbiodinium</taxon>
    </lineage>
</organism>
<keyword evidence="4" id="KW-1185">Reference proteome</keyword>
<dbReference type="AlphaFoldDB" id="A0A813BZ14"/>
<accession>A0A813BZ14</accession>
<dbReference type="PROSITE" id="PS51375">
    <property type="entry name" value="PPR"/>
    <property type="match status" value="5"/>
</dbReference>
<reference evidence="3" key="1">
    <citation type="submission" date="2021-02" db="EMBL/GenBank/DDBJ databases">
        <authorList>
            <person name="Dougan E. K."/>
            <person name="Rhodes N."/>
            <person name="Thang M."/>
            <person name="Chan C."/>
        </authorList>
    </citation>
    <scope>NUCLEOTIDE SEQUENCE</scope>
</reference>
<dbReference type="InterPro" id="IPR011990">
    <property type="entry name" value="TPR-like_helical_dom_sf"/>
</dbReference>
<dbReference type="EMBL" id="CAJNJA010079007">
    <property type="protein sequence ID" value="CAE7924026.1"/>
    <property type="molecule type" value="Genomic_DNA"/>
</dbReference>
<dbReference type="SUPFAM" id="SSF48452">
    <property type="entry name" value="TPR-like"/>
    <property type="match status" value="1"/>
</dbReference>
<dbReference type="Pfam" id="PF13812">
    <property type="entry name" value="PPR_3"/>
    <property type="match status" value="1"/>
</dbReference>
<dbReference type="Pfam" id="PF13041">
    <property type="entry name" value="PPR_2"/>
    <property type="match status" value="1"/>
</dbReference>
<sequence length="668" mass="74800">VLDKFTLDSRVPDDMMERLSSIDLSLEDEDEASQSLRLDQAVTGVKSSHDEYRCPISLALPLTVFVIIDRLLKDMELDADDEDMEACVAWKLVERSQLEELEEEPADEAALMQAVEVSDDEADVSEFLAEFNAQPIVAKVPIDPFEKDASKELDTFKELKNGKRDLFYARGMPSNQMVITLKDRLNMLSEHAAKTNLEGFPSFMIFLPTMASGDRHLEKTAFAAASGSEAHVNANRPMAAESWVKDMLNRVFQPDIYSYNTLLKCYGRRGDFLKVVLAGQKICFTEAEKWIRRMRARGYSALVQAYVVAGDIEGAERVFGEMEVTDASNTFAHNTLLKAYAQKEQAKKAEKLFETMAKPDATTYLQMIRVAASVSDPQGAADWLRRMSEAGLQPWVPHFHAVMTAHAKMGDMEGAEAWFRVMLDEGMRPELVSCNILMSAAANSGDTAGAEGMLLRMEDLQLRPDVVTYSTLLSAFAKAGNAIGARDWLLQAEEAGIEPDLNCYKQIIKACVQSGDAAMAERMARRLLRNRLTPDVYTYNMLLNALAKAGNWASAEFWVDHMQRAARWKHHEFPLDQISVAYAEVFLAHVEAGDLEGAEAWMMQMVGEGIEPQARCYTALVQRYLDQGDLGSARRWLGRMNTWSNHRAPVNLLEALEPERLLQEAVSS</sequence>
<evidence type="ECO:0000313" key="4">
    <source>
        <dbReference type="Proteomes" id="UP000601435"/>
    </source>
</evidence>
<feature type="repeat" description="PPR" evidence="2">
    <location>
        <begin position="465"/>
        <end position="499"/>
    </location>
</feature>
<dbReference type="InterPro" id="IPR002885">
    <property type="entry name" value="PPR_rpt"/>
</dbReference>
<dbReference type="Gene3D" id="1.25.40.10">
    <property type="entry name" value="Tetratricopeptide repeat domain"/>
    <property type="match status" value="4"/>
</dbReference>
<protein>
    <recommendedName>
        <fullName evidence="5">Pentatricopeptide repeat-containing protein</fullName>
    </recommendedName>
</protein>